<evidence type="ECO:0000313" key="6">
    <source>
        <dbReference type="Proteomes" id="UP001281731"/>
    </source>
</evidence>
<comment type="caution">
    <text evidence="4">The sequence shown here is derived from an EMBL/GenBank/DDBJ whole genome shotgun (WGS) entry which is preliminary data.</text>
</comment>
<dbReference type="RefSeq" id="WP_022866484.1">
    <property type="nucleotide sequence ID" value="NZ_CAMYCL010000005.1"/>
</dbReference>
<dbReference type="EMBL" id="JAWNGC010000014">
    <property type="protein sequence ID" value="MDY5155611.1"/>
    <property type="molecule type" value="Genomic_DNA"/>
</dbReference>
<evidence type="ECO:0000313" key="4">
    <source>
        <dbReference type="EMBL" id="MDY5155611.1"/>
    </source>
</evidence>
<dbReference type="EMBL" id="JAWNGA010000020">
    <property type="protein sequence ID" value="MDY5133784.1"/>
    <property type="molecule type" value="Genomic_DNA"/>
</dbReference>
<feature type="signal peptide" evidence="2">
    <location>
        <begin position="1"/>
        <end position="23"/>
    </location>
</feature>
<dbReference type="AlphaFoldDB" id="A0AAW9HPJ6"/>
<dbReference type="Proteomes" id="UP001275049">
    <property type="component" value="Unassembled WGS sequence"/>
</dbReference>
<evidence type="ECO:0008006" key="7">
    <source>
        <dbReference type="Google" id="ProtNLM"/>
    </source>
</evidence>
<evidence type="ECO:0000313" key="5">
    <source>
        <dbReference type="Proteomes" id="UP001275049"/>
    </source>
</evidence>
<gene>
    <name evidence="4" type="ORF">R6G80_07755</name>
    <name evidence="3" type="ORF">R6G86_08580</name>
</gene>
<feature type="region of interest" description="Disordered" evidence="1">
    <location>
        <begin position="24"/>
        <end position="45"/>
    </location>
</feature>
<evidence type="ECO:0000256" key="1">
    <source>
        <dbReference type="SAM" id="MobiDB-lite"/>
    </source>
</evidence>
<feature type="chain" id="PRO_5043679005" description="Lipoprotein" evidence="2">
    <location>
        <begin position="24"/>
        <end position="301"/>
    </location>
</feature>
<keyword evidence="5" id="KW-1185">Reference proteome</keyword>
<feature type="compositionally biased region" description="Low complexity" evidence="1">
    <location>
        <begin position="27"/>
        <end position="40"/>
    </location>
</feature>
<name>A0AAW9HPJ6_9ACTO</name>
<evidence type="ECO:0000313" key="3">
    <source>
        <dbReference type="EMBL" id="MDY5133784.1"/>
    </source>
</evidence>
<organism evidence="4 6">
    <name type="scientific">Actinotignum urinale</name>
    <dbReference type="NCBI Taxonomy" id="190146"/>
    <lineage>
        <taxon>Bacteria</taxon>
        <taxon>Bacillati</taxon>
        <taxon>Actinomycetota</taxon>
        <taxon>Actinomycetes</taxon>
        <taxon>Actinomycetales</taxon>
        <taxon>Actinomycetaceae</taxon>
        <taxon>Actinotignum</taxon>
    </lineage>
</organism>
<protein>
    <recommendedName>
        <fullName evidence="7">Lipoprotein</fullName>
    </recommendedName>
</protein>
<dbReference type="PROSITE" id="PS51257">
    <property type="entry name" value="PROKAR_LIPOPROTEIN"/>
    <property type="match status" value="1"/>
</dbReference>
<dbReference type="Proteomes" id="UP001281731">
    <property type="component" value="Unassembled WGS sequence"/>
</dbReference>
<keyword evidence="2" id="KW-0732">Signal</keyword>
<proteinExistence type="predicted"/>
<sequence>MKSPFKKFIALTAVATMAVFSTACGTKSSSDSSKDASQSAPAKEGKANILDKTAAKNLNADLTKGKQFFEVIDKKVANDFVEQAKKTLQENNKPGATKDLFSSGRSATLKVALEMEGGQKINMDGEIQVDPTTKIIYMPLNMKGEQGNGAPAQSFKMDVWMKQIDANTVETYTNMQGMWKKQKQSIDSAMNSLSYNSSFINETLLKGDIMKIYANDNDFIITNDITGGESLKLNGSTQLIDKGYFEVKFSKASKKSTGVYLTFESKAEGAQSKGSVTSTQLNKKFSLKDIPAEAKSAQSVN</sequence>
<reference evidence="4 5" key="1">
    <citation type="submission" date="2023-10" db="EMBL/GenBank/DDBJ databases">
        <title>Whole Genome based description of the genera Actinobaculum and Actinotignum reveals a complex phylogenetic relationship within the species included in the genus Actinotignum.</title>
        <authorList>
            <person name="Jensen C.S."/>
            <person name="Dargis R."/>
            <person name="Kemp M."/>
            <person name="Christensen J.J."/>
        </authorList>
    </citation>
    <scope>NUCLEOTIDE SEQUENCE</scope>
    <source>
        <strain evidence="4">SLA_B511</strain>
        <strain evidence="3 5">SLA_B974</strain>
    </source>
</reference>
<evidence type="ECO:0000256" key="2">
    <source>
        <dbReference type="SAM" id="SignalP"/>
    </source>
</evidence>
<accession>A0AAW9HPJ6</accession>